<accession>A0A973A7K0</accession>
<dbReference type="Proteomes" id="UP000754644">
    <property type="component" value="Unassembled WGS sequence"/>
</dbReference>
<dbReference type="GO" id="GO:0015074">
    <property type="term" value="P:DNA integration"/>
    <property type="evidence" value="ECO:0007669"/>
    <property type="project" value="UniProtKB-KW"/>
</dbReference>
<dbReference type="EMBL" id="JABMOJ010000011">
    <property type="protein sequence ID" value="NQV63763.1"/>
    <property type="molecule type" value="Genomic_DNA"/>
</dbReference>
<dbReference type="InterPro" id="IPR002104">
    <property type="entry name" value="Integrase_catalytic"/>
</dbReference>
<keyword evidence="3" id="KW-0238">DNA-binding</keyword>
<dbReference type="InterPro" id="IPR010998">
    <property type="entry name" value="Integrase_recombinase_N"/>
</dbReference>
<dbReference type="CDD" id="cd00801">
    <property type="entry name" value="INT_P4_C"/>
    <property type="match status" value="1"/>
</dbReference>
<dbReference type="GO" id="GO:0006310">
    <property type="term" value="P:DNA recombination"/>
    <property type="evidence" value="ECO:0007669"/>
    <property type="project" value="UniProtKB-KW"/>
</dbReference>
<dbReference type="Pfam" id="PF00589">
    <property type="entry name" value="Phage_integrase"/>
    <property type="match status" value="1"/>
</dbReference>
<feature type="domain" description="Tyr recombinase" evidence="5">
    <location>
        <begin position="162"/>
        <end position="343"/>
    </location>
</feature>
<dbReference type="Pfam" id="PF22022">
    <property type="entry name" value="Phage_int_M"/>
    <property type="match status" value="1"/>
</dbReference>
<proteinExistence type="inferred from homology"/>
<evidence type="ECO:0000313" key="7">
    <source>
        <dbReference type="Proteomes" id="UP000754644"/>
    </source>
</evidence>
<sequence length="365" mass="40355">MGLGPTHTVSLAEARQKALEGRRLLLDGVNPLLARNRQQVAAKLASSNMMTFDQCAEGYILAQRAGWKNEKHANQWSSTLKTYASPVFGALPVGDVDTGLVVKCLAPIWEKKTETATRVRGRIESVLGWATTSGYRSGENPARWKGHLENLLATISKTKRTKNHPALPWQQAGAFVHSLRGRAGVAAQALELLILTACRSGDVRGAQWGEFDLDERLWTIPASRIKAGREHQIPLSDAAVRVVEALPKVSNIVFPGTRGQPLSDMTLTAVIRRMRKDDLSDWVDTDGARITVHGFRTTFRMWAAEMTDYPREVAEHSLAHQLPDAVERAYQRGSHFTKRTSLMADWANYCATDRSASSAQAKNFS</sequence>
<evidence type="ECO:0000259" key="5">
    <source>
        <dbReference type="PROSITE" id="PS51898"/>
    </source>
</evidence>
<evidence type="ECO:0000256" key="1">
    <source>
        <dbReference type="ARBA" id="ARBA00008857"/>
    </source>
</evidence>
<evidence type="ECO:0000256" key="2">
    <source>
        <dbReference type="ARBA" id="ARBA00022908"/>
    </source>
</evidence>
<name>A0A973A7K0_9GAMM</name>
<evidence type="ECO:0000256" key="3">
    <source>
        <dbReference type="ARBA" id="ARBA00023125"/>
    </source>
</evidence>
<keyword evidence="2" id="KW-0229">DNA integration</keyword>
<dbReference type="Gene3D" id="3.30.160.390">
    <property type="entry name" value="Integrase, DNA-binding domain"/>
    <property type="match status" value="1"/>
</dbReference>
<comment type="similarity">
    <text evidence="1">Belongs to the 'phage' integrase family.</text>
</comment>
<dbReference type="Gene3D" id="1.10.443.10">
    <property type="entry name" value="Intergrase catalytic core"/>
    <property type="match status" value="1"/>
</dbReference>
<dbReference type="AlphaFoldDB" id="A0A973A7K0"/>
<dbReference type="InterPro" id="IPR038488">
    <property type="entry name" value="Integrase_DNA-bd_sf"/>
</dbReference>
<dbReference type="Gene3D" id="1.10.150.130">
    <property type="match status" value="1"/>
</dbReference>
<reference evidence="6" key="1">
    <citation type="submission" date="2020-05" db="EMBL/GenBank/DDBJ databases">
        <title>Sulfur intermediates as new biogeochemical hubs in an aquatic model microbial ecosystem.</title>
        <authorList>
            <person name="Vigneron A."/>
        </authorList>
    </citation>
    <scope>NUCLEOTIDE SEQUENCE</scope>
    <source>
        <strain evidence="6">Bin.250</strain>
    </source>
</reference>
<dbReference type="PANTHER" id="PTHR30629">
    <property type="entry name" value="PROPHAGE INTEGRASE"/>
    <property type="match status" value="1"/>
</dbReference>
<dbReference type="InterPro" id="IPR050808">
    <property type="entry name" value="Phage_Integrase"/>
</dbReference>
<gene>
    <name evidence="6" type="ORF">HQ497_00235</name>
</gene>
<dbReference type="SUPFAM" id="SSF56349">
    <property type="entry name" value="DNA breaking-rejoining enzymes"/>
    <property type="match status" value="1"/>
</dbReference>
<dbReference type="InterPro" id="IPR011010">
    <property type="entry name" value="DNA_brk_join_enz"/>
</dbReference>
<dbReference type="InterPro" id="IPR053876">
    <property type="entry name" value="Phage_int_M"/>
</dbReference>
<dbReference type="PROSITE" id="PS51898">
    <property type="entry name" value="TYR_RECOMBINASE"/>
    <property type="match status" value="1"/>
</dbReference>
<comment type="caution">
    <text evidence="6">The sequence shown here is derived from an EMBL/GenBank/DDBJ whole genome shotgun (WGS) entry which is preliminary data.</text>
</comment>
<dbReference type="GO" id="GO:0003677">
    <property type="term" value="F:DNA binding"/>
    <property type="evidence" value="ECO:0007669"/>
    <property type="project" value="UniProtKB-KW"/>
</dbReference>
<organism evidence="6 7">
    <name type="scientific">SAR86 cluster bacterium</name>
    <dbReference type="NCBI Taxonomy" id="2030880"/>
    <lineage>
        <taxon>Bacteria</taxon>
        <taxon>Pseudomonadati</taxon>
        <taxon>Pseudomonadota</taxon>
        <taxon>Gammaproteobacteria</taxon>
        <taxon>SAR86 cluster</taxon>
    </lineage>
</organism>
<protein>
    <submittedName>
        <fullName evidence="6">Site-specific integrase</fullName>
    </submittedName>
</protein>
<evidence type="ECO:0000313" key="6">
    <source>
        <dbReference type="EMBL" id="NQV63763.1"/>
    </source>
</evidence>
<evidence type="ECO:0000256" key="4">
    <source>
        <dbReference type="ARBA" id="ARBA00023172"/>
    </source>
</evidence>
<keyword evidence="4" id="KW-0233">DNA recombination</keyword>
<dbReference type="InterPro" id="IPR013762">
    <property type="entry name" value="Integrase-like_cat_sf"/>
</dbReference>
<dbReference type="PANTHER" id="PTHR30629:SF2">
    <property type="entry name" value="PROPHAGE INTEGRASE INTS-RELATED"/>
    <property type="match status" value="1"/>
</dbReference>